<accession>A0ACC3T651</accession>
<comment type="caution">
    <text evidence="1">The sequence shown here is derived from an EMBL/GenBank/DDBJ whole genome shotgun (WGS) entry which is preliminary data.</text>
</comment>
<reference evidence="2" key="1">
    <citation type="journal article" date="2024" name="Front. Bioeng. Biotechnol.">
        <title>Genome-scale model development and genomic sequencing of the oleaginous clade Lipomyces.</title>
        <authorList>
            <person name="Czajka J.J."/>
            <person name="Han Y."/>
            <person name="Kim J."/>
            <person name="Mondo S.J."/>
            <person name="Hofstad B.A."/>
            <person name="Robles A."/>
            <person name="Haridas S."/>
            <person name="Riley R."/>
            <person name="LaButti K."/>
            <person name="Pangilinan J."/>
            <person name="Andreopoulos W."/>
            <person name="Lipzen A."/>
            <person name="Yan J."/>
            <person name="Wang M."/>
            <person name="Ng V."/>
            <person name="Grigoriev I.V."/>
            <person name="Spatafora J.W."/>
            <person name="Magnuson J.K."/>
            <person name="Baker S.E."/>
            <person name="Pomraning K.R."/>
        </authorList>
    </citation>
    <scope>NUCLEOTIDE SEQUENCE [LARGE SCALE GENOMIC DNA]</scope>
    <source>
        <strain evidence="2">CBS 7786</strain>
    </source>
</reference>
<keyword evidence="2" id="KW-1185">Reference proteome</keyword>
<sequence length="142" mass="16180">MGLTSHLLSRIAKTVFGAMPVIVFTTLSMEMLHIWRVSGIRQLLSATLEAYLDAYLPRSLTIPQVQQRRAQLLADVDARRLTGDLQYEDPSIAVRIYAYVDTTAIGDRDEMLENFFASEPEDQSVLKFVQVLKHARPWNSRL</sequence>
<gene>
    <name evidence="1" type="ORF">V1525DRAFT_387606</name>
</gene>
<organism evidence="1 2">
    <name type="scientific">Lipomyces kononenkoae</name>
    <name type="common">Yeast</name>
    <dbReference type="NCBI Taxonomy" id="34357"/>
    <lineage>
        <taxon>Eukaryota</taxon>
        <taxon>Fungi</taxon>
        <taxon>Dikarya</taxon>
        <taxon>Ascomycota</taxon>
        <taxon>Saccharomycotina</taxon>
        <taxon>Lipomycetes</taxon>
        <taxon>Lipomycetales</taxon>
        <taxon>Lipomycetaceae</taxon>
        <taxon>Lipomyces</taxon>
    </lineage>
</organism>
<dbReference type="EMBL" id="MU971357">
    <property type="protein sequence ID" value="KAK9238357.1"/>
    <property type="molecule type" value="Genomic_DNA"/>
</dbReference>
<evidence type="ECO:0000313" key="2">
    <source>
        <dbReference type="Proteomes" id="UP001433508"/>
    </source>
</evidence>
<proteinExistence type="predicted"/>
<protein>
    <submittedName>
        <fullName evidence="1">Uncharacterized protein</fullName>
    </submittedName>
</protein>
<dbReference type="Proteomes" id="UP001433508">
    <property type="component" value="Unassembled WGS sequence"/>
</dbReference>
<name>A0ACC3T651_LIPKO</name>
<evidence type="ECO:0000313" key="1">
    <source>
        <dbReference type="EMBL" id="KAK9238357.1"/>
    </source>
</evidence>